<dbReference type="Proteomes" id="UP000507222">
    <property type="component" value="Unassembled WGS sequence"/>
</dbReference>
<name>A0A6J5V7C5_PRUAR</name>
<dbReference type="InterPro" id="IPR025558">
    <property type="entry name" value="DUF4283"/>
</dbReference>
<evidence type="ECO:0000313" key="2">
    <source>
        <dbReference type="EMBL" id="CAB4283255.1"/>
    </source>
</evidence>
<dbReference type="InterPro" id="IPR040256">
    <property type="entry name" value="At4g02000-like"/>
</dbReference>
<dbReference type="PANTHER" id="PTHR31286:SF178">
    <property type="entry name" value="DUF4283 DOMAIN-CONTAINING PROTEIN"/>
    <property type="match status" value="1"/>
</dbReference>
<organism evidence="2 3">
    <name type="scientific">Prunus armeniaca</name>
    <name type="common">Apricot</name>
    <name type="synonym">Armeniaca vulgaris</name>
    <dbReference type="NCBI Taxonomy" id="36596"/>
    <lineage>
        <taxon>Eukaryota</taxon>
        <taxon>Viridiplantae</taxon>
        <taxon>Streptophyta</taxon>
        <taxon>Embryophyta</taxon>
        <taxon>Tracheophyta</taxon>
        <taxon>Spermatophyta</taxon>
        <taxon>Magnoliopsida</taxon>
        <taxon>eudicotyledons</taxon>
        <taxon>Gunneridae</taxon>
        <taxon>Pentapetalae</taxon>
        <taxon>rosids</taxon>
        <taxon>fabids</taxon>
        <taxon>Rosales</taxon>
        <taxon>Rosaceae</taxon>
        <taxon>Amygdaloideae</taxon>
        <taxon>Amygdaleae</taxon>
        <taxon>Prunus</taxon>
    </lineage>
</organism>
<dbReference type="Pfam" id="PF14111">
    <property type="entry name" value="DUF4283"/>
    <property type="match status" value="1"/>
</dbReference>
<proteinExistence type="predicted"/>
<gene>
    <name evidence="2" type="ORF">CURHAP_LOCUS37501</name>
</gene>
<evidence type="ECO:0000313" key="3">
    <source>
        <dbReference type="Proteomes" id="UP000507222"/>
    </source>
</evidence>
<dbReference type="PANTHER" id="PTHR31286">
    <property type="entry name" value="GLYCINE-RICH CELL WALL STRUCTURAL PROTEIN 1.8-LIKE"/>
    <property type="match status" value="1"/>
</dbReference>
<evidence type="ECO:0000259" key="1">
    <source>
        <dbReference type="Pfam" id="PF14111"/>
    </source>
</evidence>
<accession>A0A6J5V7C5</accession>
<dbReference type="EMBL" id="CAEKDK010000006">
    <property type="protein sequence ID" value="CAB4283255.1"/>
    <property type="molecule type" value="Genomic_DNA"/>
</dbReference>
<sequence length="242" mass="26801">MTNAHPTADSLASCSEDSFDLDDVQREIILVGAIIADVVPNIGGIKGALRSAWSSLGALSISHYKRNIFTISTSSEVASQILEGAPWNIINYCFDVVAWPPQLTIEEVPVHLIPYWVQVSGLTLEKMNATNAKIIGEEIGAVLEVEDPVMGKAITRGFLRVKVLIDSRKPFPTDFWLPRSTHQSFRVEYCYGGLGDFCYVCGLLGHCENACKGSSESSRTLSENPWIKRRLPPVYPLYHWSN</sequence>
<dbReference type="AlphaFoldDB" id="A0A6J5V7C5"/>
<protein>
    <recommendedName>
        <fullName evidence="1">DUF4283 domain-containing protein</fullName>
    </recommendedName>
</protein>
<feature type="domain" description="DUF4283" evidence="1">
    <location>
        <begin position="30"/>
        <end position="106"/>
    </location>
</feature>
<reference evidence="2 3" key="1">
    <citation type="submission" date="2020-05" db="EMBL/GenBank/DDBJ databases">
        <authorList>
            <person name="Campoy J."/>
            <person name="Schneeberger K."/>
            <person name="Spophaly S."/>
        </authorList>
    </citation>
    <scope>NUCLEOTIDE SEQUENCE [LARGE SCALE GENOMIC DNA]</scope>
    <source>
        <strain evidence="2">PruArmRojPasFocal</strain>
    </source>
</reference>